<evidence type="ECO:0000313" key="3">
    <source>
        <dbReference type="Proteomes" id="UP000295106"/>
    </source>
</evidence>
<gene>
    <name evidence="2" type="ORF">EV684_101498</name>
</gene>
<dbReference type="RefSeq" id="WP_165908371.1">
    <property type="nucleotide sequence ID" value="NZ_CP181386.1"/>
</dbReference>
<feature type="chain" id="PRO_5020803705" description="Alginate export domain-containing protein" evidence="1">
    <location>
        <begin position="24"/>
        <end position="417"/>
    </location>
</feature>
<dbReference type="AlphaFoldDB" id="A0A4R2MR05"/>
<organism evidence="2 3">
    <name type="scientific">Rubrivivax gelatinosus</name>
    <name type="common">Rhodocyclus gelatinosus</name>
    <name type="synonym">Rhodopseudomonas gelatinosa</name>
    <dbReference type="NCBI Taxonomy" id="28068"/>
    <lineage>
        <taxon>Bacteria</taxon>
        <taxon>Pseudomonadati</taxon>
        <taxon>Pseudomonadota</taxon>
        <taxon>Betaproteobacteria</taxon>
        <taxon>Burkholderiales</taxon>
        <taxon>Sphaerotilaceae</taxon>
        <taxon>Rubrivivax</taxon>
    </lineage>
</organism>
<feature type="signal peptide" evidence="1">
    <location>
        <begin position="1"/>
        <end position="23"/>
    </location>
</feature>
<keyword evidence="1" id="KW-0732">Signal</keyword>
<name>A0A4R2MR05_RUBGE</name>
<comment type="caution">
    <text evidence="2">The sequence shown here is derived from an EMBL/GenBank/DDBJ whole genome shotgun (WGS) entry which is preliminary data.</text>
</comment>
<dbReference type="EMBL" id="SLXD01000001">
    <property type="protein sequence ID" value="TCP05626.1"/>
    <property type="molecule type" value="Genomic_DNA"/>
</dbReference>
<evidence type="ECO:0000313" key="2">
    <source>
        <dbReference type="EMBL" id="TCP05626.1"/>
    </source>
</evidence>
<sequence length="417" mass="44570">MRTFPLTALAVVLCAVSAGPCLAQDFDPLALEAEAPPAAGSSPWRIGLDLAAGRLSTRGGASDDTSRASVDLRYTHAFSPAWQFVLSDRVDRVEPPLPGRPNTTNSLRELALGWRNADATTSVDLGRVTVRQGPAYGYNPTDFFRDGALRAVTTTDPVALRETRLGTAMLRAGTLWDDGGLSVAYAPRLDDPDPATASVDLGSTNHRDRFVATLDRRFGERSSVQGLVMLEAGRGAALGASGSTLIGDALVAYGEWSWGKSGKLLPQVLGLDEALERHHRAATGLTYTLPTGLALTVEAEYNGAGLDEADWRTLAAIGAPAYASYLGVTQPSQEMGARRAWLVYLSQKSLGTKNLDLTAFVRHNASDGSRLAWLELRYHFSALDLALQWQHSSGDAASEFGANPYRRVLQAVVGAVF</sequence>
<evidence type="ECO:0000256" key="1">
    <source>
        <dbReference type="SAM" id="SignalP"/>
    </source>
</evidence>
<dbReference type="Proteomes" id="UP000295106">
    <property type="component" value="Unassembled WGS sequence"/>
</dbReference>
<reference evidence="2 3" key="1">
    <citation type="submission" date="2019-03" db="EMBL/GenBank/DDBJ databases">
        <title>Genomic Encyclopedia of Type Strains, Phase IV (KMG-IV): sequencing the most valuable type-strain genomes for metagenomic binning, comparative biology and taxonomic classification.</title>
        <authorList>
            <person name="Goeker M."/>
        </authorList>
    </citation>
    <scope>NUCLEOTIDE SEQUENCE [LARGE SCALE GENOMIC DNA]</scope>
    <source>
        <strain evidence="2 3">DSM 1709</strain>
    </source>
</reference>
<proteinExistence type="predicted"/>
<accession>A0A4R2MR05</accession>
<dbReference type="GeneID" id="99687225"/>
<protein>
    <recommendedName>
        <fullName evidence="4">Alginate export domain-containing protein</fullName>
    </recommendedName>
</protein>
<evidence type="ECO:0008006" key="4">
    <source>
        <dbReference type="Google" id="ProtNLM"/>
    </source>
</evidence>